<dbReference type="GO" id="GO:0006099">
    <property type="term" value="P:tricarboxylic acid cycle"/>
    <property type="evidence" value="ECO:0007669"/>
    <property type="project" value="UniProtKB-UniPathway"/>
</dbReference>
<protein>
    <recommendedName>
        <fullName evidence="3">citrate synthase (unknown stereospecificity)</fullName>
        <ecNumber evidence="3">2.3.3.16</ecNumber>
    </recommendedName>
</protein>
<dbReference type="InterPro" id="IPR002020">
    <property type="entry name" value="Citrate_synthase"/>
</dbReference>
<dbReference type="EC" id="2.3.3.16" evidence="3"/>
<comment type="similarity">
    <text evidence="2">Belongs to the citrate synthase family.</text>
</comment>
<dbReference type="RefSeq" id="WP_281284626.1">
    <property type="nucleotide sequence ID" value="NZ_SMKP01000306.1"/>
</dbReference>
<gene>
    <name evidence="5" type="ORF">E1294_50000</name>
</gene>
<evidence type="ECO:0000256" key="3">
    <source>
        <dbReference type="ARBA" id="ARBA00012972"/>
    </source>
</evidence>
<dbReference type="AlphaFoldDB" id="A0A4R4VGW3"/>
<comment type="pathway">
    <text evidence="1">Carbohydrate metabolism; tricarboxylic acid cycle.</text>
</comment>
<dbReference type="InterPro" id="IPR036969">
    <property type="entry name" value="Citrate_synthase_sf"/>
</dbReference>
<sequence>ALPTPGLLHALQAALVLLADHELAPSTLAARVAASARADPYAVVLTGLGVLGGPWHGGASYGAERLLAEVAEPRQATRAITDRLRRGEHVPGFGHSVYTNGDGRGGALLDLVQEAAPGHERIAAGTAVLAEMRRRRLPERNIDFALAILAAVSGMVSGAGEAIFAVARAAGWLAHAMEEYERGTLLRLRASYTGPSIA</sequence>
<dbReference type="EMBL" id="SMKP01000306">
    <property type="protein sequence ID" value="TDD04652.1"/>
    <property type="molecule type" value="Genomic_DNA"/>
</dbReference>
<dbReference type="PRINTS" id="PR00143">
    <property type="entry name" value="CITRTSNTHASE"/>
</dbReference>
<dbReference type="UniPathway" id="UPA00223"/>
<keyword evidence="6" id="KW-1185">Reference proteome</keyword>
<accession>A0A4R4VGW3</accession>
<evidence type="ECO:0000313" key="5">
    <source>
        <dbReference type="EMBL" id="TDD04652.1"/>
    </source>
</evidence>
<dbReference type="PANTHER" id="PTHR11739">
    <property type="entry name" value="CITRATE SYNTHASE"/>
    <property type="match status" value="1"/>
</dbReference>
<evidence type="ECO:0000256" key="2">
    <source>
        <dbReference type="ARBA" id="ARBA00010566"/>
    </source>
</evidence>
<dbReference type="InterPro" id="IPR016143">
    <property type="entry name" value="Citrate_synth-like_sm_a-sub"/>
</dbReference>
<feature type="non-terminal residue" evidence="5">
    <location>
        <position position="1"/>
    </location>
</feature>
<dbReference type="Gene3D" id="1.10.230.10">
    <property type="entry name" value="Cytochrome P450-Terp, domain 2"/>
    <property type="match status" value="1"/>
</dbReference>
<name>A0A4R4VGW3_9ACTN</name>
<dbReference type="Pfam" id="PF00285">
    <property type="entry name" value="Citrate_synt"/>
    <property type="match status" value="1"/>
</dbReference>
<dbReference type="GO" id="GO:0036440">
    <property type="term" value="F:citrate synthase activity"/>
    <property type="evidence" value="ECO:0007669"/>
    <property type="project" value="UniProtKB-EC"/>
</dbReference>
<dbReference type="InterPro" id="IPR016142">
    <property type="entry name" value="Citrate_synth-like_lrg_a-sub"/>
</dbReference>
<dbReference type="SUPFAM" id="SSF48256">
    <property type="entry name" value="Citrate synthase"/>
    <property type="match status" value="1"/>
</dbReference>
<dbReference type="Proteomes" id="UP000294543">
    <property type="component" value="Unassembled WGS sequence"/>
</dbReference>
<evidence type="ECO:0000313" key="6">
    <source>
        <dbReference type="Proteomes" id="UP000294543"/>
    </source>
</evidence>
<evidence type="ECO:0000256" key="1">
    <source>
        <dbReference type="ARBA" id="ARBA00005163"/>
    </source>
</evidence>
<dbReference type="GO" id="GO:0005829">
    <property type="term" value="C:cytosol"/>
    <property type="evidence" value="ECO:0007669"/>
    <property type="project" value="TreeGrafter"/>
</dbReference>
<organism evidence="5 6">
    <name type="scientific">Nonomuraea diastatica</name>
    <dbReference type="NCBI Taxonomy" id="1848329"/>
    <lineage>
        <taxon>Bacteria</taxon>
        <taxon>Bacillati</taxon>
        <taxon>Actinomycetota</taxon>
        <taxon>Actinomycetes</taxon>
        <taxon>Streptosporangiales</taxon>
        <taxon>Streptosporangiaceae</taxon>
        <taxon>Nonomuraea</taxon>
    </lineage>
</organism>
<comment type="caution">
    <text evidence="5">The sequence shown here is derived from an EMBL/GenBank/DDBJ whole genome shotgun (WGS) entry which is preliminary data.</text>
</comment>
<evidence type="ECO:0000256" key="4">
    <source>
        <dbReference type="ARBA" id="ARBA00022679"/>
    </source>
</evidence>
<keyword evidence="4" id="KW-0808">Transferase</keyword>
<dbReference type="Gene3D" id="1.10.580.10">
    <property type="entry name" value="Citrate Synthase, domain 1"/>
    <property type="match status" value="1"/>
</dbReference>
<dbReference type="GO" id="GO:0005975">
    <property type="term" value="P:carbohydrate metabolic process"/>
    <property type="evidence" value="ECO:0007669"/>
    <property type="project" value="TreeGrafter"/>
</dbReference>
<proteinExistence type="inferred from homology"/>
<reference evidence="5 6" key="1">
    <citation type="submission" date="2019-03" db="EMBL/GenBank/DDBJ databases">
        <title>Draft genome sequences of novel Actinobacteria.</title>
        <authorList>
            <person name="Sahin N."/>
            <person name="Ay H."/>
            <person name="Saygin H."/>
        </authorList>
    </citation>
    <scope>NUCLEOTIDE SEQUENCE [LARGE SCALE GENOMIC DNA]</scope>
    <source>
        <strain evidence="5 6">KC712</strain>
    </source>
</reference>
<dbReference type="PANTHER" id="PTHR11739:SF4">
    <property type="entry name" value="CITRATE SYNTHASE, PEROXISOMAL"/>
    <property type="match status" value="1"/>
</dbReference>